<dbReference type="EMBL" id="FOAK01000003">
    <property type="protein sequence ID" value="SEK59249.1"/>
    <property type="molecule type" value="Genomic_DNA"/>
</dbReference>
<accession>A0A1H7I9S7</accession>
<sequence>MDKLIVDVGKIRGLGNIVPPKSPSDFDLLASTITSSIEVINQENVNVFSLNYLNGSRLIITSGTWTEYAPNMSNFTVNCKLVYHTDNVIYSAPVTCTLPNGTVLNDTTDNDGNVSFTIPITPEISVYPLKIKYEGNTNVSSYTTYATIRLGNIQGLELNSDKSIISKSENTILTATLTGTNILGEHIGVKGQIVNFYEEYTPELILTSDKNILQKGETAKLSVQLKDSADGSLVAESGILTKIYQTLTEGLLFNDSTEHSYTSGTTRIFESISGTLTDLTDDWILEFDMKNDVGSGGINIGATQHHQPPSSANYRLFIGTDSTKFNFNNRTLQSNHSNTGTRETGTFYHFKLVKTGANVSAYYDDNLIATKNITWWNDYDSFEIYFINWNGTSVVKNISFRTI</sequence>
<dbReference type="STRING" id="190974.SAMN05216439_1182"/>
<evidence type="ECO:0000313" key="2">
    <source>
        <dbReference type="Proteomes" id="UP000199506"/>
    </source>
</evidence>
<gene>
    <name evidence="1" type="ORF">SAMN05216439_1182</name>
</gene>
<dbReference type="AlphaFoldDB" id="A0A1H7I9S7"/>
<evidence type="ECO:0000313" key="1">
    <source>
        <dbReference type="EMBL" id="SEK59249.1"/>
    </source>
</evidence>
<organism evidence="1 2">
    <name type="scientific">Methanobrevibacter gottschalkii</name>
    <dbReference type="NCBI Taxonomy" id="190974"/>
    <lineage>
        <taxon>Archaea</taxon>
        <taxon>Methanobacteriati</taxon>
        <taxon>Methanobacteriota</taxon>
        <taxon>Methanomada group</taxon>
        <taxon>Methanobacteria</taxon>
        <taxon>Methanobacteriales</taxon>
        <taxon>Methanobacteriaceae</taxon>
        <taxon>Methanobrevibacter</taxon>
    </lineage>
</organism>
<dbReference type="Proteomes" id="UP000199506">
    <property type="component" value="Unassembled WGS sequence"/>
</dbReference>
<dbReference type="Gene3D" id="2.60.120.560">
    <property type="entry name" value="Exo-inulinase, domain 1"/>
    <property type="match status" value="1"/>
</dbReference>
<protein>
    <submittedName>
        <fullName evidence="1">Uncharacterized protein</fullName>
    </submittedName>
</protein>
<dbReference type="RefSeq" id="WP_091699041.1">
    <property type="nucleotide sequence ID" value="NZ_FOAK01000003.1"/>
</dbReference>
<reference evidence="1 2" key="1">
    <citation type="submission" date="2016-10" db="EMBL/GenBank/DDBJ databases">
        <authorList>
            <person name="de Groot N.N."/>
        </authorList>
    </citation>
    <scope>NUCLEOTIDE SEQUENCE [LARGE SCALE GENOMIC DNA]</scope>
    <source>
        <strain evidence="1 2">DSM 11978</strain>
    </source>
</reference>
<name>A0A1H7I9S7_9EURY</name>
<proteinExistence type="predicted"/>